<sequence>MVKPAAPWFGWGLVLWLVSVLVDQVSVTPPVPWLWSGPVQWVAGALAFVATVLLAVGVYRLVQHADHAAGYRPPTEDLEAARQRRAELDRQARARAALAATADDRPGADDEGDR</sequence>
<dbReference type="AlphaFoldDB" id="D5UJN8"/>
<organism evidence="3 4">
    <name type="scientific">Cellulomonas flavigena (strain ATCC 482 / DSM 20109 / BCRC 11376 / JCM 18109 / NBRC 3775 / NCIMB 8073 / NRS 134)</name>
    <dbReference type="NCBI Taxonomy" id="446466"/>
    <lineage>
        <taxon>Bacteria</taxon>
        <taxon>Bacillati</taxon>
        <taxon>Actinomycetota</taxon>
        <taxon>Actinomycetes</taxon>
        <taxon>Micrococcales</taxon>
        <taxon>Cellulomonadaceae</taxon>
        <taxon>Cellulomonas</taxon>
    </lineage>
</organism>
<evidence type="ECO:0000313" key="3">
    <source>
        <dbReference type="EMBL" id="ADG75676.1"/>
    </source>
</evidence>
<evidence type="ECO:0000256" key="1">
    <source>
        <dbReference type="SAM" id="MobiDB-lite"/>
    </source>
</evidence>
<protein>
    <submittedName>
        <fullName evidence="3">Uncharacterized protein</fullName>
    </submittedName>
</protein>
<dbReference type="HOGENOM" id="CLU_2116606_0_0_11"/>
<keyword evidence="2" id="KW-1133">Transmembrane helix</keyword>
<dbReference type="Proteomes" id="UP000000849">
    <property type="component" value="Chromosome"/>
</dbReference>
<proteinExistence type="predicted"/>
<gene>
    <name evidence="3" type="ordered locus">Cfla_2791</name>
</gene>
<feature type="compositionally biased region" description="Basic and acidic residues" evidence="1">
    <location>
        <begin position="102"/>
        <end position="114"/>
    </location>
</feature>
<dbReference type="KEGG" id="cfl:Cfla_2791"/>
<reference evidence="3 4" key="1">
    <citation type="journal article" date="2010" name="Stand. Genomic Sci.">
        <title>Complete genome sequence of Cellulomonas flavigena type strain (134).</title>
        <authorList>
            <person name="Abt B."/>
            <person name="Foster B."/>
            <person name="Lapidus A."/>
            <person name="Clum A."/>
            <person name="Sun H."/>
            <person name="Pukall R."/>
            <person name="Lucas S."/>
            <person name="Glavina Del Rio T."/>
            <person name="Nolan M."/>
            <person name="Tice H."/>
            <person name="Cheng J.F."/>
            <person name="Pitluck S."/>
            <person name="Liolios K."/>
            <person name="Ivanova N."/>
            <person name="Mavromatis K."/>
            <person name="Ovchinnikova G."/>
            <person name="Pati A."/>
            <person name="Goodwin L."/>
            <person name="Chen A."/>
            <person name="Palaniappan K."/>
            <person name="Land M."/>
            <person name="Hauser L."/>
            <person name="Chang Y.J."/>
            <person name="Jeffries C.D."/>
            <person name="Rohde M."/>
            <person name="Goker M."/>
            <person name="Woyke T."/>
            <person name="Bristow J."/>
            <person name="Eisen J.A."/>
            <person name="Markowitz V."/>
            <person name="Hugenholtz P."/>
            <person name="Kyrpides N.C."/>
            <person name="Klenk H.P."/>
        </authorList>
    </citation>
    <scope>NUCLEOTIDE SEQUENCE [LARGE SCALE GENOMIC DNA]</scope>
    <source>
        <strain evidence="4">ATCC 482 / DSM 20109 / BCRC 11376 / JCM 18109 / NBRC 3775 / NCIMB 8073 / NRS 134</strain>
    </source>
</reference>
<dbReference type="RefSeq" id="WP_013118007.1">
    <property type="nucleotide sequence ID" value="NC_014151.1"/>
</dbReference>
<feature type="region of interest" description="Disordered" evidence="1">
    <location>
        <begin position="93"/>
        <end position="114"/>
    </location>
</feature>
<keyword evidence="2" id="KW-0472">Membrane</keyword>
<accession>D5UJN8</accession>
<feature type="transmembrane region" description="Helical" evidence="2">
    <location>
        <begin position="40"/>
        <end position="62"/>
    </location>
</feature>
<name>D5UJN8_CELFN</name>
<keyword evidence="2" id="KW-0812">Transmembrane</keyword>
<dbReference type="EMBL" id="CP001964">
    <property type="protein sequence ID" value="ADG75676.1"/>
    <property type="molecule type" value="Genomic_DNA"/>
</dbReference>
<evidence type="ECO:0000313" key="4">
    <source>
        <dbReference type="Proteomes" id="UP000000849"/>
    </source>
</evidence>
<keyword evidence="4" id="KW-1185">Reference proteome</keyword>
<evidence type="ECO:0000256" key="2">
    <source>
        <dbReference type="SAM" id="Phobius"/>
    </source>
</evidence>